<comment type="caution">
    <text evidence="2">The sequence shown here is derived from an EMBL/GenBank/DDBJ whole genome shotgun (WGS) entry which is preliminary data.</text>
</comment>
<gene>
    <name evidence="2" type="ORF">Fcan01_22009</name>
</gene>
<keyword evidence="1" id="KW-0732">Signal</keyword>
<feature type="chain" id="PRO_5012036476" description="HAT C-terminal dimerisation domain-containing protein" evidence="1">
    <location>
        <begin position="25"/>
        <end position="334"/>
    </location>
</feature>
<evidence type="ECO:0000313" key="3">
    <source>
        <dbReference type="Proteomes" id="UP000198287"/>
    </source>
</evidence>
<accession>A0A226DEN5</accession>
<proteinExistence type="predicted"/>
<sequence>MVKVFRIFPTIIEVILCLLQTGLTQPVRELLERLQTLMTTPDYLTGMAFLLDVFSTMEEFSLISQQNGVLLIDIADLRSNVLRTIQGFINRPGIFLQITLEFDRISLEEFENSGRQYGTVDLSQNRASPHETKISVLRPLYIKAFVERMEKCFPALETERFRLFSPRNFLIPGDVAQQHRHLTQGIGLALYPYGYAQDEVKEISSQLGWMTLTGRNELGREWSNLVHHIVVKPEFINWRRKRPSEFWMDVMNDDSLPWKTHTRRFIILCLLAIPASSAEIERSFSDIIFNLGDFPTSIASETLNHLLRIRRTMPQDVTSYNFRHHVLSRMRAAG</sequence>
<dbReference type="Proteomes" id="UP000198287">
    <property type="component" value="Unassembled WGS sequence"/>
</dbReference>
<dbReference type="AlphaFoldDB" id="A0A226DEN5"/>
<feature type="signal peptide" evidence="1">
    <location>
        <begin position="1"/>
        <end position="24"/>
    </location>
</feature>
<name>A0A226DEN5_FOLCA</name>
<reference evidence="2 3" key="1">
    <citation type="submission" date="2015-12" db="EMBL/GenBank/DDBJ databases">
        <title>The genome of Folsomia candida.</title>
        <authorList>
            <person name="Faddeeva A."/>
            <person name="Derks M.F."/>
            <person name="Anvar Y."/>
            <person name="Smit S."/>
            <person name="Van Straalen N."/>
            <person name="Roelofs D."/>
        </authorList>
    </citation>
    <scope>NUCLEOTIDE SEQUENCE [LARGE SCALE GENOMIC DNA]</scope>
    <source>
        <strain evidence="2 3">VU population</strain>
        <tissue evidence="2">Whole body</tissue>
    </source>
</reference>
<organism evidence="2 3">
    <name type="scientific">Folsomia candida</name>
    <name type="common">Springtail</name>
    <dbReference type="NCBI Taxonomy" id="158441"/>
    <lineage>
        <taxon>Eukaryota</taxon>
        <taxon>Metazoa</taxon>
        <taxon>Ecdysozoa</taxon>
        <taxon>Arthropoda</taxon>
        <taxon>Hexapoda</taxon>
        <taxon>Collembola</taxon>
        <taxon>Entomobryomorpha</taxon>
        <taxon>Isotomoidea</taxon>
        <taxon>Isotomidae</taxon>
        <taxon>Proisotominae</taxon>
        <taxon>Folsomia</taxon>
    </lineage>
</organism>
<evidence type="ECO:0000256" key="1">
    <source>
        <dbReference type="SAM" id="SignalP"/>
    </source>
</evidence>
<evidence type="ECO:0000313" key="2">
    <source>
        <dbReference type="EMBL" id="OXA43041.1"/>
    </source>
</evidence>
<keyword evidence="3" id="KW-1185">Reference proteome</keyword>
<protein>
    <recommendedName>
        <fullName evidence="4">HAT C-terminal dimerisation domain-containing protein</fullName>
    </recommendedName>
</protein>
<dbReference type="EMBL" id="LNIX01000023">
    <property type="protein sequence ID" value="OXA43041.1"/>
    <property type="molecule type" value="Genomic_DNA"/>
</dbReference>
<evidence type="ECO:0008006" key="4">
    <source>
        <dbReference type="Google" id="ProtNLM"/>
    </source>
</evidence>